<organism evidence="2 3">
    <name type="scientific">Variovorax ginsengisoli</name>
    <dbReference type="NCBI Taxonomy" id="363844"/>
    <lineage>
        <taxon>Bacteria</taxon>
        <taxon>Pseudomonadati</taxon>
        <taxon>Pseudomonadota</taxon>
        <taxon>Betaproteobacteria</taxon>
        <taxon>Burkholderiales</taxon>
        <taxon>Comamonadaceae</taxon>
        <taxon>Variovorax</taxon>
    </lineage>
</organism>
<sequence length="152" mass="17027">MHSPPRGGLEDERMRRLLGYSLVQAAIPTTNLFLKHVGEPFDLRRVEYSLLVLVDSNRDVAPKQLARALAVSVPYLTVTLDRLEARGLLGRSRSEVDRRSQHVRLTRKGADLVKKAEAVALSMEKELLGHLTPGESALLFELLQRVSAHRRG</sequence>
<keyword evidence="3" id="KW-1185">Reference proteome</keyword>
<evidence type="ECO:0000313" key="3">
    <source>
        <dbReference type="Proteomes" id="UP001169027"/>
    </source>
</evidence>
<name>A0ABT8RYW2_9BURK</name>
<accession>A0ABT8RYW2</accession>
<dbReference type="InterPro" id="IPR036388">
    <property type="entry name" value="WH-like_DNA-bd_sf"/>
</dbReference>
<dbReference type="RefSeq" id="WP_301803170.1">
    <property type="nucleotide sequence ID" value="NZ_JAUJZH010000001.1"/>
</dbReference>
<dbReference type="Pfam" id="PF01047">
    <property type="entry name" value="MarR"/>
    <property type="match status" value="1"/>
</dbReference>
<dbReference type="InterPro" id="IPR000835">
    <property type="entry name" value="HTH_MarR-typ"/>
</dbReference>
<dbReference type="PRINTS" id="PR00598">
    <property type="entry name" value="HTHMARR"/>
</dbReference>
<dbReference type="SUPFAM" id="SSF46785">
    <property type="entry name" value="Winged helix' DNA-binding domain"/>
    <property type="match status" value="1"/>
</dbReference>
<dbReference type="PROSITE" id="PS50995">
    <property type="entry name" value="HTH_MARR_2"/>
    <property type="match status" value="1"/>
</dbReference>
<dbReference type="EMBL" id="JAUKVY010000001">
    <property type="protein sequence ID" value="MDO1531109.1"/>
    <property type="molecule type" value="Genomic_DNA"/>
</dbReference>
<dbReference type="InterPro" id="IPR039422">
    <property type="entry name" value="MarR/SlyA-like"/>
</dbReference>
<gene>
    <name evidence="2" type="ORF">Q2T77_02315</name>
</gene>
<reference evidence="2" key="1">
    <citation type="submission" date="2023-06" db="EMBL/GenBank/DDBJ databases">
        <authorList>
            <person name="Jiang Y."/>
            <person name="Liu Q."/>
        </authorList>
    </citation>
    <scope>NUCLEOTIDE SEQUENCE</scope>
    <source>
        <strain evidence="2">CGMCC 1.12090</strain>
    </source>
</reference>
<evidence type="ECO:0000259" key="1">
    <source>
        <dbReference type="PROSITE" id="PS50995"/>
    </source>
</evidence>
<feature type="domain" description="HTH marR-type" evidence="1">
    <location>
        <begin position="15"/>
        <end position="148"/>
    </location>
</feature>
<dbReference type="Gene3D" id="1.10.10.10">
    <property type="entry name" value="Winged helix-like DNA-binding domain superfamily/Winged helix DNA-binding domain"/>
    <property type="match status" value="1"/>
</dbReference>
<proteinExistence type="predicted"/>
<dbReference type="SMART" id="SM00347">
    <property type="entry name" value="HTH_MARR"/>
    <property type="match status" value="1"/>
</dbReference>
<comment type="caution">
    <text evidence="2">The sequence shown here is derived from an EMBL/GenBank/DDBJ whole genome shotgun (WGS) entry which is preliminary data.</text>
</comment>
<dbReference type="InterPro" id="IPR036390">
    <property type="entry name" value="WH_DNA-bd_sf"/>
</dbReference>
<dbReference type="PANTHER" id="PTHR33164:SF57">
    <property type="entry name" value="MARR-FAMILY TRANSCRIPTIONAL REGULATOR"/>
    <property type="match status" value="1"/>
</dbReference>
<protein>
    <submittedName>
        <fullName evidence="2">MarR family transcriptional regulator</fullName>
    </submittedName>
</protein>
<evidence type="ECO:0000313" key="2">
    <source>
        <dbReference type="EMBL" id="MDO1531109.1"/>
    </source>
</evidence>
<dbReference type="Proteomes" id="UP001169027">
    <property type="component" value="Unassembled WGS sequence"/>
</dbReference>
<dbReference type="PANTHER" id="PTHR33164">
    <property type="entry name" value="TRANSCRIPTIONAL REGULATOR, MARR FAMILY"/>
    <property type="match status" value="1"/>
</dbReference>